<dbReference type="NCBIfam" id="TIGR00299">
    <property type="entry name" value="nickel pincer cofactor biosynthesis protein LarC"/>
    <property type="match status" value="1"/>
</dbReference>
<sequence>MKTLYLECSMGAAGDMLTAAILELFEDNEKQIENLNNLGIEGISFEKVDSFKCGIKGTRMVVKINGEEEKIDEHEHHHEHHHHHHGDHEHHHHHEDHEHTHSHHHHEHGHHVHRSMKDIEEIVRNIKVSEKVKKDIMEVYKHIAEAESVAHNVDVSEIHFHEVGTMDAIADITAVCFLIDELEVEKIIASPINVGSGHVHCAHGILPVPAPATAYILKDVPMYTSEIRGELCTPTGAAILKHFVSKFEEMPKLRVEKIGYGMGKKDFERINCVRAFLGETKDSEEIVYELSCNVDDMSAEEISFAMDRFFEAGAKEVYTVPIGMKKSRPGTLIKVMCREEDKSNLLELIFKHTTTIGIRETQTSRYILDRNIEEIETSLGTIRFKKSYGYGVSRGKFEYDDLSKIARENNLSIFEVKEKIRKK</sequence>
<dbReference type="RefSeq" id="WP_004819410.1">
    <property type="nucleotide sequence ID" value="NZ_UGTH01000001.1"/>
</dbReference>
<dbReference type="EMBL" id="UGTH01000001">
    <property type="protein sequence ID" value="SUB74918.1"/>
    <property type="molecule type" value="Genomic_DNA"/>
</dbReference>
<evidence type="ECO:0000256" key="3">
    <source>
        <dbReference type="SAM" id="MobiDB-lite"/>
    </source>
</evidence>
<evidence type="ECO:0000256" key="1">
    <source>
        <dbReference type="ARBA" id="ARBA00022596"/>
    </source>
</evidence>
<dbReference type="GO" id="GO:0051604">
    <property type="term" value="P:protein maturation"/>
    <property type="evidence" value="ECO:0007669"/>
    <property type="project" value="UniProtKB-UniRule"/>
</dbReference>
<dbReference type="Pfam" id="PF01969">
    <property type="entry name" value="Ni_insertion"/>
    <property type="match status" value="1"/>
</dbReference>
<organism evidence="4 5">
    <name type="scientific">Peptoniphilus indolicus</name>
    <dbReference type="NCBI Taxonomy" id="33030"/>
    <lineage>
        <taxon>Bacteria</taxon>
        <taxon>Bacillati</taxon>
        <taxon>Bacillota</taxon>
        <taxon>Tissierellia</taxon>
        <taxon>Tissierellales</taxon>
        <taxon>Peptoniphilaceae</taxon>
        <taxon>Peptoniphilus</taxon>
    </lineage>
</organism>
<name>A0A379DAA6_9FIRM</name>
<evidence type="ECO:0000256" key="2">
    <source>
        <dbReference type="HAMAP-Rule" id="MF_01074"/>
    </source>
</evidence>
<dbReference type="PANTHER" id="PTHR36566:SF1">
    <property type="entry name" value="PYRIDINIUM-3,5-BISTHIOCARBOXYLIC ACID MONONUCLEOTIDE NICKEL INSERTION PROTEIN"/>
    <property type="match status" value="1"/>
</dbReference>
<dbReference type="PANTHER" id="PTHR36566">
    <property type="entry name" value="NICKEL INSERTION PROTEIN-RELATED"/>
    <property type="match status" value="1"/>
</dbReference>
<evidence type="ECO:0000313" key="4">
    <source>
        <dbReference type="EMBL" id="SUB74918.1"/>
    </source>
</evidence>
<protein>
    <recommendedName>
        <fullName evidence="2">Pyridinium-3,5-bisthiocarboxylic acid mononucleotide nickel insertion protein</fullName>
        <shortName evidence="2">P2TMN nickel insertion protein</shortName>
        <ecNumber evidence="2">4.99.1.12</ecNumber>
    </recommendedName>
    <alternativeName>
        <fullName evidence="2">Nickel-pincer cofactor biosynthesis protein LarC</fullName>
    </alternativeName>
</protein>
<dbReference type="HAMAP" id="MF_01074">
    <property type="entry name" value="LarC"/>
    <property type="match status" value="1"/>
</dbReference>
<accession>A0A379DAA6</accession>
<proteinExistence type="inferred from homology"/>
<comment type="function">
    <text evidence="2">Involved in the biosynthesis of a nickel-pincer cofactor ((SCS)Ni(II) pincer complex). Binds Ni(2+), and functions in nickel delivery to pyridinium-3,5-bisthiocarboxylic acid mononucleotide (P2TMN), to form the mature cofactor. Is thus probably required for the activation of nickel-pincer cofactor-dependent enzymes.</text>
</comment>
<evidence type="ECO:0000313" key="5">
    <source>
        <dbReference type="Proteomes" id="UP000254777"/>
    </source>
</evidence>
<keyword evidence="2" id="KW-0456">Lyase</keyword>
<feature type="region of interest" description="Disordered" evidence="3">
    <location>
        <begin position="73"/>
        <end position="114"/>
    </location>
</feature>
<feature type="compositionally biased region" description="Basic residues" evidence="3">
    <location>
        <begin position="77"/>
        <end position="114"/>
    </location>
</feature>
<gene>
    <name evidence="2" type="primary">larC</name>
    <name evidence="4" type="ORF">NCTC11088_00680</name>
</gene>
<comment type="catalytic activity">
    <reaction evidence="2">
        <text>Ni(II)-pyridinium-3,5-bisthiocarboxylate mononucleotide = pyridinium-3,5-bisthiocarboxylate mononucleotide + Ni(2+)</text>
        <dbReference type="Rhea" id="RHEA:54784"/>
        <dbReference type="ChEBI" id="CHEBI:49786"/>
        <dbReference type="ChEBI" id="CHEBI:137372"/>
        <dbReference type="ChEBI" id="CHEBI:137373"/>
        <dbReference type="EC" id="4.99.1.12"/>
    </reaction>
</comment>
<dbReference type="InterPro" id="IPR002822">
    <property type="entry name" value="Ni_insertion"/>
</dbReference>
<reference evidence="4 5" key="1">
    <citation type="submission" date="2018-06" db="EMBL/GenBank/DDBJ databases">
        <authorList>
            <consortium name="Pathogen Informatics"/>
            <person name="Doyle S."/>
        </authorList>
    </citation>
    <scope>NUCLEOTIDE SEQUENCE [LARGE SCALE GENOMIC DNA]</scope>
    <source>
        <strain evidence="4 5">NCTC11088</strain>
    </source>
</reference>
<comment type="similarity">
    <text evidence="2">Belongs to the LarC family.</text>
</comment>
<dbReference type="GO" id="GO:0016829">
    <property type="term" value="F:lyase activity"/>
    <property type="evidence" value="ECO:0007669"/>
    <property type="project" value="UniProtKB-UniRule"/>
</dbReference>
<dbReference type="Gene3D" id="3.30.70.1380">
    <property type="entry name" value="Transcriptional regulatory protein pf0864 domain like"/>
    <property type="match status" value="1"/>
</dbReference>
<dbReference type="GO" id="GO:0016151">
    <property type="term" value="F:nickel cation binding"/>
    <property type="evidence" value="ECO:0007669"/>
    <property type="project" value="UniProtKB-UniRule"/>
</dbReference>
<dbReference type="Proteomes" id="UP000254777">
    <property type="component" value="Unassembled WGS sequence"/>
</dbReference>
<dbReference type="EC" id="4.99.1.12" evidence="2"/>
<dbReference type="AlphaFoldDB" id="A0A379DAA6"/>
<keyword evidence="1 2" id="KW-0533">Nickel</keyword>